<gene>
    <name evidence="2" type="ORF">DYB35_013354</name>
</gene>
<accession>A0A418DZB4</accession>
<dbReference type="GO" id="GO:0005634">
    <property type="term" value="C:nucleus"/>
    <property type="evidence" value="ECO:0007669"/>
    <property type="project" value="TreeGrafter"/>
</dbReference>
<dbReference type="SUPFAM" id="SSF56281">
    <property type="entry name" value="Metallo-hydrolase/oxidoreductase"/>
    <property type="match status" value="1"/>
</dbReference>
<dbReference type="EMBL" id="QUTG01000252">
    <property type="protein sequence ID" value="RHZ02591.1"/>
    <property type="molecule type" value="Genomic_DNA"/>
</dbReference>
<dbReference type="PANTHER" id="PTHR46018">
    <property type="entry name" value="ZINC PHOSPHODIESTERASE ELAC PROTEIN 1"/>
    <property type="match status" value="1"/>
</dbReference>
<evidence type="ECO:0008006" key="4">
    <source>
        <dbReference type="Google" id="ProtNLM"/>
    </source>
</evidence>
<feature type="region of interest" description="Disordered" evidence="1">
    <location>
        <begin position="1"/>
        <end position="21"/>
    </location>
</feature>
<dbReference type="GO" id="GO:0042781">
    <property type="term" value="F:3'-tRNA processing endoribonuclease activity"/>
    <property type="evidence" value="ECO:0007669"/>
    <property type="project" value="TreeGrafter"/>
</dbReference>
<dbReference type="InterPro" id="IPR036866">
    <property type="entry name" value="RibonucZ/Hydroxyglut_hydro"/>
</dbReference>
<feature type="compositionally biased region" description="Polar residues" evidence="1">
    <location>
        <begin position="7"/>
        <end position="21"/>
    </location>
</feature>
<dbReference type="Proteomes" id="UP000285712">
    <property type="component" value="Unassembled WGS sequence"/>
</dbReference>
<sequence length="59" mass="6391">MDITFLGTASAQPSPTRNHSSLAFRPDGGDVWLFDCGEATQHQLINLMADYTALAIPAR</sequence>
<evidence type="ECO:0000313" key="3">
    <source>
        <dbReference type="Proteomes" id="UP000285712"/>
    </source>
</evidence>
<feature type="non-terminal residue" evidence="2">
    <location>
        <position position="59"/>
    </location>
</feature>
<dbReference type="Gene3D" id="3.60.15.10">
    <property type="entry name" value="Ribonuclease Z/Hydroxyacylglutathione hydrolase-like"/>
    <property type="match status" value="1"/>
</dbReference>
<comment type="caution">
    <text evidence="2">The sequence shown here is derived from an EMBL/GenBank/DDBJ whole genome shotgun (WGS) entry which is preliminary data.</text>
</comment>
<protein>
    <recommendedName>
        <fullName evidence="4">Metallo-beta-lactamase domain-containing protein</fullName>
    </recommendedName>
</protein>
<name>A0A418DZB4_APHAT</name>
<dbReference type="PANTHER" id="PTHR46018:SF2">
    <property type="entry name" value="ZINC PHOSPHODIESTERASE ELAC PROTEIN 1"/>
    <property type="match status" value="1"/>
</dbReference>
<evidence type="ECO:0000256" key="1">
    <source>
        <dbReference type="SAM" id="MobiDB-lite"/>
    </source>
</evidence>
<proteinExistence type="predicted"/>
<reference evidence="2 3" key="1">
    <citation type="submission" date="2018-08" db="EMBL/GenBank/DDBJ databases">
        <title>Aphanomyces genome sequencing and annotation.</title>
        <authorList>
            <person name="Minardi D."/>
            <person name="Oidtmann B."/>
            <person name="Van Der Giezen M."/>
            <person name="Studholme D.J."/>
        </authorList>
    </citation>
    <scope>NUCLEOTIDE SEQUENCE [LARGE SCALE GENOMIC DNA]</scope>
    <source>
        <strain evidence="2 3">Sv</strain>
    </source>
</reference>
<dbReference type="AlphaFoldDB" id="A0A418DZB4"/>
<evidence type="ECO:0000313" key="2">
    <source>
        <dbReference type="EMBL" id="RHZ02591.1"/>
    </source>
</evidence>
<organism evidence="2 3">
    <name type="scientific">Aphanomyces astaci</name>
    <name type="common">Crayfish plague agent</name>
    <dbReference type="NCBI Taxonomy" id="112090"/>
    <lineage>
        <taxon>Eukaryota</taxon>
        <taxon>Sar</taxon>
        <taxon>Stramenopiles</taxon>
        <taxon>Oomycota</taxon>
        <taxon>Saprolegniomycetes</taxon>
        <taxon>Saprolegniales</taxon>
        <taxon>Verrucalvaceae</taxon>
        <taxon>Aphanomyces</taxon>
    </lineage>
</organism>